<dbReference type="AlphaFoldDB" id="A0A6N3A1P8"/>
<accession>A0A6N3A1P8</accession>
<feature type="transmembrane region" description="Helical" evidence="1">
    <location>
        <begin position="21"/>
        <end position="42"/>
    </location>
</feature>
<name>A0A6N3A1P8_9STRE</name>
<keyword evidence="1" id="KW-0472">Membrane</keyword>
<protein>
    <submittedName>
        <fullName evidence="2">Uncharacterized protein</fullName>
    </submittedName>
</protein>
<keyword evidence="1" id="KW-1133">Transmembrane helix</keyword>
<reference evidence="2" key="1">
    <citation type="submission" date="2019-11" db="EMBL/GenBank/DDBJ databases">
        <authorList>
            <person name="Feng L."/>
        </authorList>
    </citation>
    <scope>NUCLEOTIDE SEQUENCE</scope>
    <source>
        <strain evidence="2">SLutetiensisLFYP71</strain>
    </source>
</reference>
<sequence>MLKKWKNRSFATDFIFKGLGVIFIFITMLLLFNLLISGNFYADRFWTMVSGVITTIAAFIAIIVFARRAIIAGYYLSALDYAMATFYDELETNKELFQLYNSIRTKYNPKSDIFKKEFEELQAHYCYLCFKNYIHNMNSIEKLIICLYSYFTIADFSTHLELRKASQKEWFENDHNDFV</sequence>
<keyword evidence="1" id="KW-0812">Transmembrane</keyword>
<proteinExistence type="predicted"/>
<gene>
    <name evidence="2" type="ORF">SLLFYP71_00784</name>
</gene>
<evidence type="ECO:0000313" key="2">
    <source>
        <dbReference type="EMBL" id="VYT82632.1"/>
    </source>
</evidence>
<dbReference type="RefSeq" id="WP_156672677.1">
    <property type="nucleotide sequence ID" value="NZ_CACRUI010000006.1"/>
</dbReference>
<dbReference type="EMBL" id="CACRUI010000006">
    <property type="protein sequence ID" value="VYT82632.1"/>
    <property type="molecule type" value="Genomic_DNA"/>
</dbReference>
<evidence type="ECO:0000256" key="1">
    <source>
        <dbReference type="SAM" id="Phobius"/>
    </source>
</evidence>
<feature type="transmembrane region" description="Helical" evidence="1">
    <location>
        <begin position="48"/>
        <end position="66"/>
    </location>
</feature>
<organism evidence="2">
    <name type="scientific">Streptococcus lutetiensis</name>
    <dbReference type="NCBI Taxonomy" id="150055"/>
    <lineage>
        <taxon>Bacteria</taxon>
        <taxon>Bacillati</taxon>
        <taxon>Bacillota</taxon>
        <taxon>Bacilli</taxon>
        <taxon>Lactobacillales</taxon>
        <taxon>Streptococcaceae</taxon>
        <taxon>Streptococcus</taxon>
    </lineage>
</organism>